<dbReference type="InterPro" id="IPR036477">
    <property type="entry name" value="Formyl_transf_N_sf"/>
</dbReference>
<feature type="active site" description="Proton donor" evidence="6">
    <location>
        <position position="108"/>
    </location>
</feature>
<evidence type="ECO:0000256" key="4">
    <source>
        <dbReference type="ARBA" id="ARBA00038440"/>
    </source>
</evidence>
<feature type="binding site" evidence="6">
    <location>
        <begin position="89"/>
        <end position="92"/>
    </location>
    <ligand>
        <name>(6R)-10-formyltetrahydrofolate</name>
        <dbReference type="ChEBI" id="CHEBI:195366"/>
    </ligand>
</feature>
<evidence type="ECO:0000256" key="6">
    <source>
        <dbReference type="HAMAP-Rule" id="MF_01930"/>
    </source>
</evidence>
<dbReference type="HAMAP" id="MF_01930">
    <property type="entry name" value="PurN"/>
    <property type="match status" value="1"/>
</dbReference>
<dbReference type="InterPro" id="IPR004607">
    <property type="entry name" value="GART"/>
</dbReference>
<keyword evidence="9" id="KW-1185">Reference proteome</keyword>
<dbReference type="Gene3D" id="3.40.50.170">
    <property type="entry name" value="Formyl transferase, N-terminal domain"/>
    <property type="match status" value="1"/>
</dbReference>
<evidence type="ECO:0000259" key="7">
    <source>
        <dbReference type="Pfam" id="PF00551"/>
    </source>
</evidence>
<dbReference type="Proteomes" id="UP000310506">
    <property type="component" value="Unassembled WGS sequence"/>
</dbReference>
<dbReference type="NCBIfam" id="TIGR00639">
    <property type="entry name" value="PurN"/>
    <property type="match status" value="1"/>
</dbReference>
<sequence>MKFMIFASGNGSNVEAIVAAYLNHEIPGELVGILCDQPNAFVIERAKKYDVPYFVVPRLVNESKQAHEARINQILQHKQVNFIFLAGYMRIIGPTLLEDYLGRIVNLHPSLLPKYPGKQAIQDAFSDQATETGITIHYVDEGIDTGPIISQTKLAVLPDESLADLTERIHKIEHRDYPRVIANILGGRE</sequence>
<dbReference type="OrthoDB" id="9806170at2"/>
<comment type="function">
    <text evidence="6">Catalyzes the transfer of a formyl group from 10-formyltetrahydrofolate to 5-phospho-ribosyl-glycinamide (GAR), producing 5-phospho-ribosyl-N-formylglycinamide (FGAR) and tetrahydrofolate.</text>
</comment>
<comment type="caution">
    <text evidence="8">The sequence shown here is derived from an EMBL/GenBank/DDBJ whole genome shotgun (WGS) entry which is preliminary data.</text>
</comment>
<evidence type="ECO:0000313" key="8">
    <source>
        <dbReference type="EMBL" id="THB62069.1"/>
    </source>
</evidence>
<organism evidence="8 9">
    <name type="scientific">Vagococcus silagei</name>
    <dbReference type="NCBI Taxonomy" id="2508885"/>
    <lineage>
        <taxon>Bacteria</taxon>
        <taxon>Bacillati</taxon>
        <taxon>Bacillota</taxon>
        <taxon>Bacilli</taxon>
        <taxon>Lactobacillales</taxon>
        <taxon>Enterococcaceae</taxon>
        <taxon>Vagococcus</taxon>
    </lineage>
</organism>
<dbReference type="PROSITE" id="PS00373">
    <property type="entry name" value="GART"/>
    <property type="match status" value="1"/>
</dbReference>
<reference evidence="8 9" key="1">
    <citation type="submission" date="2019-01" db="EMBL/GenBank/DDBJ databases">
        <title>Vagococcus silagei sp. nov. isolated from brewer's grain.</title>
        <authorList>
            <person name="Guu J.-R."/>
        </authorList>
    </citation>
    <scope>NUCLEOTIDE SEQUENCE [LARGE SCALE GENOMIC DNA]</scope>
    <source>
        <strain evidence="8 9">2B-2</strain>
    </source>
</reference>
<evidence type="ECO:0000256" key="3">
    <source>
        <dbReference type="ARBA" id="ARBA00022755"/>
    </source>
</evidence>
<dbReference type="SUPFAM" id="SSF53328">
    <property type="entry name" value="Formyltransferase"/>
    <property type="match status" value="1"/>
</dbReference>
<keyword evidence="3 6" id="KW-0658">Purine biosynthesis</keyword>
<evidence type="ECO:0000256" key="1">
    <source>
        <dbReference type="ARBA" id="ARBA00005054"/>
    </source>
</evidence>
<dbReference type="GO" id="GO:0005829">
    <property type="term" value="C:cytosol"/>
    <property type="evidence" value="ECO:0007669"/>
    <property type="project" value="TreeGrafter"/>
</dbReference>
<proteinExistence type="inferred from homology"/>
<comment type="similarity">
    <text evidence="4 6">Belongs to the GART family.</text>
</comment>
<dbReference type="UniPathway" id="UPA00074">
    <property type="reaction ID" value="UER00126"/>
</dbReference>
<feature type="domain" description="Formyl transferase N-terminal" evidence="7">
    <location>
        <begin position="1"/>
        <end position="181"/>
    </location>
</feature>
<feature type="binding site" evidence="6">
    <location>
        <position position="106"/>
    </location>
    <ligand>
        <name>(6R)-10-formyltetrahydrofolate</name>
        <dbReference type="ChEBI" id="CHEBI:195366"/>
    </ligand>
</feature>
<dbReference type="EMBL" id="SDGV01000004">
    <property type="protein sequence ID" value="THB62069.1"/>
    <property type="molecule type" value="Genomic_DNA"/>
</dbReference>
<dbReference type="RefSeq" id="WP_136136069.1">
    <property type="nucleotide sequence ID" value="NZ_SDGV01000004.1"/>
</dbReference>
<evidence type="ECO:0000256" key="5">
    <source>
        <dbReference type="ARBA" id="ARBA00047664"/>
    </source>
</evidence>
<evidence type="ECO:0000256" key="2">
    <source>
        <dbReference type="ARBA" id="ARBA00022679"/>
    </source>
</evidence>
<protein>
    <recommendedName>
        <fullName evidence="6">Phosphoribosylglycinamide formyltransferase</fullName>
        <ecNumber evidence="6">2.1.2.2</ecNumber>
    </recommendedName>
    <alternativeName>
        <fullName evidence="6">5'-phosphoribosylglycinamide transformylase</fullName>
    </alternativeName>
    <alternativeName>
        <fullName evidence="6">GAR transformylase</fullName>
        <shortName evidence="6">GART</shortName>
    </alternativeName>
</protein>
<feature type="binding site" evidence="6">
    <location>
        <begin position="11"/>
        <end position="13"/>
    </location>
    <ligand>
        <name>N(1)-(5-phospho-beta-D-ribosyl)glycinamide</name>
        <dbReference type="ChEBI" id="CHEBI:143788"/>
    </ligand>
</feature>
<dbReference type="InterPro" id="IPR002376">
    <property type="entry name" value="Formyl_transf_N"/>
</dbReference>
<comment type="pathway">
    <text evidence="1 6">Purine metabolism; IMP biosynthesis via de novo pathway; N(2)-formyl-N(1)-(5-phospho-D-ribosyl)glycinamide from N(1)-(5-phospho-D-ribosyl)glycinamide (10-formyl THF route): step 1/1.</text>
</comment>
<accession>A0A4V3TV96</accession>
<feature type="binding site" evidence="6">
    <location>
        <position position="64"/>
    </location>
    <ligand>
        <name>(6R)-10-formyltetrahydrofolate</name>
        <dbReference type="ChEBI" id="CHEBI:195366"/>
    </ligand>
</feature>
<dbReference type="Pfam" id="PF00551">
    <property type="entry name" value="Formyl_trans_N"/>
    <property type="match status" value="1"/>
</dbReference>
<dbReference type="InterPro" id="IPR001555">
    <property type="entry name" value="GART_AS"/>
</dbReference>
<feature type="site" description="Raises pKa of active site His" evidence="6">
    <location>
        <position position="144"/>
    </location>
</feature>
<name>A0A4V3TV96_9ENTE</name>
<dbReference type="GO" id="GO:0004644">
    <property type="term" value="F:phosphoribosylglycinamide formyltransferase activity"/>
    <property type="evidence" value="ECO:0007669"/>
    <property type="project" value="UniProtKB-UniRule"/>
</dbReference>
<keyword evidence="2 6" id="KW-0808">Transferase</keyword>
<comment type="catalytic activity">
    <reaction evidence="5 6">
        <text>N(1)-(5-phospho-beta-D-ribosyl)glycinamide + (6R)-10-formyltetrahydrofolate = N(2)-formyl-N(1)-(5-phospho-beta-D-ribosyl)glycinamide + (6S)-5,6,7,8-tetrahydrofolate + H(+)</text>
        <dbReference type="Rhea" id="RHEA:15053"/>
        <dbReference type="ChEBI" id="CHEBI:15378"/>
        <dbReference type="ChEBI" id="CHEBI:57453"/>
        <dbReference type="ChEBI" id="CHEBI:143788"/>
        <dbReference type="ChEBI" id="CHEBI:147286"/>
        <dbReference type="ChEBI" id="CHEBI:195366"/>
        <dbReference type="EC" id="2.1.2.2"/>
    </reaction>
</comment>
<dbReference type="PANTHER" id="PTHR43369">
    <property type="entry name" value="PHOSPHORIBOSYLGLYCINAMIDE FORMYLTRANSFERASE"/>
    <property type="match status" value="1"/>
</dbReference>
<dbReference type="CDD" id="cd08645">
    <property type="entry name" value="FMT_core_GART"/>
    <property type="match status" value="1"/>
</dbReference>
<gene>
    <name evidence="6 8" type="primary">purN</name>
    <name evidence="8" type="ORF">ESZ54_02360</name>
</gene>
<dbReference type="GO" id="GO:0006189">
    <property type="term" value="P:'de novo' IMP biosynthetic process"/>
    <property type="evidence" value="ECO:0007669"/>
    <property type="project" value="UniProtKB-UniRule"/>
</dbReference>
<dbReference type="AlphaFoldDB" id="A0A4V3TV96"/>
<dbReference type="PANTHER" id="PTHR43369:SF2">
    <property type="entry name" value="PHOSPHORIBOSYLGLYCINAMIDE FORMYLTRANSFERASE"/>
    <property type="match status" value="1"/>
</dbReference>
<evidence type="ECO:0000313" key="9">
    <source>
        <dbReference type="Proteomes" id="UP000310506"/>
    </source>
</evidence>
<dbReference type="EC" id="2.1.2.2" evidence="6"/>